<dbReference type="OrthoDB" id="1927237at2759"/>
<comment type="caution">
    <text evidence="1">The sequence shown here is derived from an EMBL/GenBank/DDBJ whole genome shotgun (WGS) entry which is preliminary data.</text>
</comment>
<keyword evidence="2" id="KW-1185">Reference proteome</keyword>
<name>A0A833VFA6_9POAL</name>
<accession>A0A833VFA6</accession>
<proteinExistence type="predicted"/>
<reference evidence="1" key="1">
    <citation type="submission" date="2020-01" db="EMBL/GenBank/DDBJ databases">
        <title>Genome sequence of Kobresia littledalei, the first chromosome-level genome in the family Cyperaceae.</title>
        <authorList>
            <person name="Qu G."/>
        </authorList>
    </citation>
    <scope>NUCLEOTIDE SEQUENCE</scope>
    <source>
        <strain evidence="1">C.B.Clarke</strain>
        <tissue evidence="1">Leaf</tissue>
    </source>
</reference>
<protein>
    <submittedName>
        <fullName evidence="1">Uncharacterized protein</fullName>
    </submittedName>
</protein>
<dbReference type="Proteomes" id="UP000623129">
    <property type="component" value="Unassembled WGS sequence"/>
</dbReference>
<evidence type="ECO:0000313" key="1">
    <source>
        <dbReference type="EMBL" id="KAF3336656.1"/>
    </source>
</evidence>
<dbReference type="PANTHER" id="PTHR37766">
    <property type="entry name" value="OS01G0897100 PROTEIN"/>
    <property type="match status" value="1"/>
</dbReference>
<dbReference type="AlphaFoldDB" id="A0A833VFA6"/>
<sequence>MVFLFLQQPQIDSSSTVDIKDKLSVLEKVESIISSLIKNGARYEARLWLCSTISAIHSINTSDQRKIFQGLLENKASRKDVAPQLLQMIFQKCPEKIGPIIAKRCFVLKKFFRGNHNRILQWFDNFTISSESGHKKGARALSQFAFSNRNTCWDELEWRGAHGQSPAIIATKPHYFQNLDVLRTVENFLEYIPAFWSSDELAESVKSGEILEIDPEYFVKFVLDLMYEERCRDVWDLVEGYLSGEKFSSLCRVLLVSLDGERLFSFLKSLGKFISPNSKCKEMKFSCCWLEILLSRFFSLSLDQVLLMNSVISKPRQIFRFISDEEFKEEEKNMGDISRSLVEPSNEANWALTRELMEIKKEEALKWIVIQSWNLFYILTKECKTPKSFELVFLKNGIEFREANEHSLVESDDSDAETFDRKSRKRRKRDRKKKKKAYDFDFGKERDDQSLEFEFKSDARSWFLSTDGFSCAWNMADIPEHLCMYYFKTWMKRILFD</sequence>
<dbReference type="PANTHER" id="PTHR37766:SF1">
    <property type="entry name" value="OS01G0897100 PROTEIN"/>
    <property type="match status" value="1"/>
</dbReference>
<evidence type="ECO:0000313" key="2">
    <source>
        <dbReference type="Proteomes" id="UP000623129"/>
    </source>
</evidence>
<dbReference type="EMBL" id="SWLB01000007">
    <property type="protein sequence ID" value="KAF3336656.1"/>
    <property type="molecule type" value="Genomic_DNA"/>
</dbReference>
<organism evidence="1 2">
    <name type="scientific">Carex littledalei</name>
    <dbReference type="NCBI Taxonomy" id="544730"/>
    <lineage>
        <taxon>Eukaryota</taxon>
        <taxon>Viridiplantae</taxon>
        <taxon>Streptophyta</taxon>
        <taxon>Embryophyta</taxon>
        <taxon>Tracheophyta</taxon>
        <taxon>Spermatophyta</taxon>
        <taxon>Magnoliopsida</taxon>
        <taxon>Liliopsida</taxon>
        <taxon>Poales</taxon>
        <taxon>Cyperaceae</taxon>
        <taxon>Cyperoideae</taxon>
        <taxon>Cariceae</taxon>
        <taxon>Carex</taxon>
        <taxon>Carex subgen. Euthyceras</taxon>
    </lineage>
</organism>
<gene>
    <name evidence="1" type="ORF">FCM35_KLT19242</name>
</gene>